<organism evidence="3 4">
    <name type="scientific">Immundisolibacter cernigliae</name>
    <dbReference type="NCBI Taxonomy" id="1810504"/>
    <lineage>
        <taxon>Bacteria</taxon>
        <taxon>Pseudomonadati</taxon>
        <taxon>Pseudomonadota</taxon>
        <taxon>Gammaproteobacteria</taxon>
        <taxon>Immundisolibacterales</taxon>
        <taxon>Immundisolibacteraceae</taxon>
        <taxon>Immundisolibacter</taxon>
    </lineage>
</organism>
<dbReference type="GO" id="GO:0016717">
    <property type="term" value="F:oxidoreductase activity, acting on paired donors, with oxidation of a pair of donors resulting in the reduction of molecular oxygen to two molecules of water"/>
    <property type="evidence" value="ECO:0007669"/>
    <property type="project" value="TreeGrafter"/>
</dbReference>
<dbReference type="GO" id="GO:0016020">
    <property type="term" value="C:membrane"/>
    <property type="evidence" value="ECO:0007669"/>
    <property type="project" value="TreeGrafter"/>
</dbReference>
<feature type="transmembrane region" description="Helical" evidence="1">
    <location>
        <begin position="87"/>
        <end position="107"/>
    </location>
</feature>
<reference evidence="4" key="1">
    <citation type="submission" date="2016-03" db="EMBL/GenBank/DDBJ databases">
        <title>Complete genome sequence of Solimmundus cernigliae, representing a novel lineage of polycyclic aromatic hydrocarbon degraders within the Gammaproteobacteria.</title>
        <authorList>
            <person name="Singleton D.R."/>
            <person name="Dickey A.N."/>
            <person name="Scholl E.H."/>
            <person name="Wright F.A."/>
            <person name="Aitken M.D."/>
        </authorList>
    </citation>
    <scope>NUCLEOTIDE SEQUENCE [LARGE SCALE GENOMIC DNA]</scope>
    <source>
        <strain evidence="4">TR3.2</strain>
    </source>
</reference>
<dbReference type="PANTHER" id="PTHR19353">
    <property type="entry name" value="FATTY ACID DESATURASE 2"/>
    <property type="match status" value="1"/>
</dbReference>
<sequence>MATHAPAPSETLLREYMRAPLLAIPTALLAVLMLGGMAAVWYLCLSGRMSFWAGALINGLLSYGLFSPIHDGAHRAISRIGWLNETIADVSLLFLFPYAPMVALRWLHNQHHIHANGAQDPDRFEHDGPGWQAPLRWAFFDLWYIWYFFTRGQHLVKKHRKELIAFYSCLALAVGTLIALGYGYELFMLWFIPTRISLFLIALVFVILPHHPAMVSHHEDPYLATTMRMGWEWLLTPLLVYQNYHLIHHLYPTVPFYKMHRVWYLRYDEHARHNVSYQTAFALEPQNIELHRKFQATAGVTGNGSAAPLSPA</sequence>
<protein>
    <submittedName>
        <fullName evidence="3">Fatty acid desaturase</fullName>
    </submittedName>
</protein>
<proteinExistence type="predicted"/>
<dbReference type="GO" id="GO:0008610">
    <property type="term" value="P:lipid biosynthetic process"/>
    <property type="evidence" value="ECO:0007669"/>
    <property type="project" value="UniProtKB-ARBA"/>
</dbReference>
<evidence type="ECO:0000313" key="4">
    <source>
        <dbReference type="Proteomes" id="UP000092952"/>
    </source>
</evidence>
<dbReference type="STRING" id="1810504.PG2T_08270"/>
<evidence type="ECO:0000256" key="1">
    <source>
        <dbReference type="SAM" id="Phobius"/>
    </source>
</evidence>
<name>A0A1B1YTH8_9GAMM</name>
<gene>
    <name evidence="3" type="ORF">PG2T_08270</name>
</gene>
<dbReference type="InterPro" id="IPR012171">
    <property type="entry name" value="Fatty_acid_desaturase"/>
</dbReference>
<evidence type="ECO:0000259" key="2">
    <source>
        <dbReference type="Pfam" id="PF00487"/>
    </source>
</evidence>
<feature type="transmembrane region" description="Helical" evidence="1">
    <location>
        <begin position="188"/>
        <end position="208"/>
    </location>
</feature>
<dbReference type="PANTHER" id="PTHR19353:SF19">
    <property type="entry name" value="DELTA(5) FATTY ACID DESATURASE C-RELATED"/>
    <property type="match status" value="1"/>
</dbReference>
<feature type="transmembrane region" description="Helical" evidence="1">
    <location>
        <begin position="21"/>
        <end position="43"/>
    </location>
</feature>
<dbReference type="AlphaFoldDB" id="A0A1B1YTH8"/>
<dbReference type="OrthoDB" id="9796486at2"/>
<dbReference type="Proteomes" id="UP000092952">
    <property type="component" value="Chromosome"/>
</dbReference>
<dbReference type="KEGG" id="gbi:PG2T_08270"/>
<keyword evidence="1" id="KW-1133">Transmembrane helix</keyword>
<accession>A0A1B1YTH8</accession>
<keyword evidence="1" id="KW-0812">Transmembrane</keyword>
<feature type="transmembrane region" description="Helical" evidence="1">
    <location>
        <begin position="133"/>
        <end position="150"/>
    </location>
</feature>
<keyword evidence="4" id="KW-1185">Reference proteome</keyword>
<feature type="transmembrane region" description="Helical" evidence="1">
    <location>
        <begin position="49"/>
        <end position="66"/>
    </location>
</feature>
<dbReference type="Pfam" id="PF00487">
    <property type="entry name" value="FA_desaturase"/>
    <property type="match status" value="1"/>
</dbReference>
<evidence type="ECO:0000313" key="3">
    <source>
        <dbReference type="EMBL" id="ANX04170.1"/>
    </source>
</evidence>
<dbReference type="InterPro" id="IPR005804">
    <property type="entry name" value="FA_desaturase_dom"/>
</dbReference>
<keyword evidence="1" id="KW-0472">Membrane</keyword>
<dbReference type="EMBL" id="CP014671">
    <property type="protein sequence ID" value="ANX04170.1"/>
    <property type="molecule type" value="Genomic_DNA"/>
</dbReference>
<feature type="domain" description="Fatty acid desaturase" evidence="2">
    <location>
        <begin position="51"/>
        <end position="279"/>
    </location>
</feature>
<feature type="transmembrane region" description="Helical" evidence="1">
    <location>
        <begin position="162"/>
        <end position="182"/>
    </location>
</feature>
<dbReference type="InParanoid" id="A0A1B1YTH8"/>
<dbReference type="RefSeq" id="WP_068804121.1">
    <property type="nucleotide sequence ID" value="NZ_CP014671.1"/>
</dbReference>